<keyword evidence="1" id="KW-0732">Signal</keyword>
<accession>A0A7K1TFE8</accession>
<name>A0A7K1TFE8_9BACT</name>
<sequence length="260" mass="29231">MKSKCYLFSLINQCFRRLAALRWLLVAGLAAGAAVPAAAAPTTAPPDSLRPARVFERRRLVVQYDSRYSIINSHFCTINGLKLGLEWKGRVRTGAAIYLLSSRIPTRLEPPDNAAEEADATLRFYNVALYGEYVILENARWELTGNVQSGMGTVRVEYTDEALNRIRSPRDFIALVEPSVAAQMRLFSWASLGAGAGWRQTLFVPPIVRRELSGPIFYLRAKVLIGPLIRLVRKQEPLFSQDGLRIHGLSKRDRLKFYGH</sequence>
<dbReference type="RefSeq" id="WP_157565890.1">
    <property type="nucleotide sequence ID" value="NZ_WQKZ01000003.1"/>
</dbReference>
<evidence type="ECO:0008006" key="4">
    <source>
        <dbReference type="Google" id="ProtNLM"/>
    </source>
</evidence>
<evidence type="ECO:0000313" key="2">
    <source>
        <dbReference type="EMBL" id="MVN77134.1"/>
    </source>
</evidence>
<proteinExistence type="predicted"/>
<evidence type="ECO:0000256" key="1">
    <source>
        <dbReference type="SAM" id="SignalP"/>
    </source>
</evidence>
<reference evidence="2 3" key="1">
    <citation type="submission" date="2019-12" db="EMBL/GenBank/DDBJ databases">
        <title>Hymenobacter sp. HMF4947 Genome sequencing and assembly.</title>
        <authorList>
            <person name="Kang H."/>
            <person name="Cha I."/>
            <person name="Kim H."/>
            <person name="Joh K."/>
        </authorList>
    </citation>
    <scope>NUCLEOTIDE SEQUENCE [LARGE SCALE GENOMIC DNA]</scope>
    <source>
        <strain evidence="2 3">HMF4947</strain>
    </source>
</reference>
<protein>
    <recommendedName>
        <fullName evidence="4">DUF3108 domain-containing protein</fullName>
    </recommendedName>
</protein>
<dbReference type="EMBL" id="WQKZ01000003">
    <property type="protein sequence ID" value="MVN77134.1"/>
    <property type="molecule type" value="Genomic_DNA"/>
</dbReference>
<evidence type="ECO:0000313" key="3">
    <source>
        <dbReference type="Proteomes" id="UP000441336"/>
    </source>
</evidence>
<comment type="caution">
    <text evidence="2">The sequence shown here is derived from an EMBL/GenBank/DDBJ whole genome shotgun (WGS) entry which is preliminary data.</text>
</comment>
<keyword evidence="3" id="KW-1185">Reference proteome</keyword>
<gene>
    <name evidence="2" type="ORF">GO988_12430</name>
</gene>
<feature type="chain" id="PRO_5029443409" description="DUF3108 domain-containing protein" evidence="1">
    <location>
        <begin position="40"/>
        <end position="260"/>
    </location>
</feature>
<dbReference type="Proteomes" id="UP000441336">
    <property type="component" value="Unassembled WGS sequence"/>
</dbReference>
<feature type="signal peptide" evidence="1">
    <location>
        <begin position="1"/>
        <end position="39"/>
    </location>
</feature>
<dbReference type="AlphaFoldDB" id="A0A7K1TFE8"/>
<organism evidence="2 3">
    <name type="scientific">Hymenobacter ginkgonis</name>
    <dbReference type="NCBI Taxonomy" id="2682976"/>
    <lineage>
        <taxon>Bacteria</taxon>
        <taxon>Pseudomonadati</taxon>
        <taxon>Bacteroidota</taxon>
        <taxon>Cytophagia</taxon>
        <taxon>Cytophagales</taxon>
        <taxon>Hymenobacteraceae</taxon>
        <taxon>Hymenobacter</taxon>
    </lineage>
</organism>